<dbReference type="EMBL" id="PQSP01000001">
    <property type="protein sequence ID" value="RUS67772.1"/>
    <property type="molecule type" value="Genomic_DNA"/>
</dbReference>
<dbReference type="AlphaFoldDB" id="A0A433SGD5"/>
<evidence type="ECO:0000313" key="1">
    <source>
        <dbReference type="EMBL" id="RUS67772.1"/>
    </source>
</evidence>
<gene>
    <name evidence="1" type="ORF">CUZ56_00249</name>
</gene>
<sequence length="110" mass="12654">MNNSSPILLIETQLSEETGEHMKIVLPANVGLDLRNIKNDILLDEMRKRGYFLSVYDPEDINHTKFIKETIIRVFEVLTLFEARDISKASEKLGVLVDDVLNRFLHRNAA</sequence>
<reference evidence="1 2" key="1">
    <citation type="submission" date="2018-01" db="EMBL/GenBank/DDBJ databases">
        <title>Saezia sanguinis gen. nov., sp. nov., in the order Burkholderiales isolated from human blood.</title>
        <authorList>
            <person name="Medina-Pascual M.J."/>
            <person name="Valdezate S."/>
            <person name="Monzon S."/>
            <person name="Cuesta I."/>
            <person name="Carrasco G."/>
            <person name="Villalon P."/>
            <person name="Saez-Nieto J.A."/>
        </authorList>
    </citation>
    <scope>NUCLEOTIDE SEQUENCE [LARGE SCALE GENOMIC DNA]</scope>
    <source>
        <strain evidence="1 2">CNM695-12</strain>
    </source>
</reference>
<dbReference type="Proteomes" id="UP000286947">
    <property type="component" value="Unassembled WGS sequence"/>
</dbReference>
<dbReference type="RefSeq" id="WP_126977428.1">
    <property type="nucleotide sequence ID" value="NZ_PQSP01000001.1"/>
</dbReference>
<name>A0A433SGD5_9BURK</name>
<proteinExistence type="predicted"/>
<accession>A0A433SGD5</accession>
<keyword evidence="2" id="KW-1185">Reference proteome</keyword>
<organism evidence="1 2">
    <name type="scientific">Saezia sanguinis</name>
    <dbReference type="NCBI Taxonomy" id="1965230"/>
    <lineage>
        <taxon>Bacteria</taxon>
        <taxon>Pseudomonadati</taxon>
        <taxon>Pseudomonadota</taxon>
        <taxon>Betaproteobacteria</taxon>
        <taxon>Burkholderiales</taxon>
        <taxon>Saeziaceae</taxon>
        <taxon>Saezia</taxon>
    </lineage>
</organism>
<protein>
    <submittedName>
        <fullName evidence="1">Uncharacterized protein</fullName>
    </submittedName>
</protein>
<evidence type="ECO:0000313" key="2">
    <source>
        <dbReference type="Proteomes" id="UP000286947"/>
    </source>
</evidence>
<comment type="caution">
    <text evidence="1">The sequence shown here is derived from an EMBL/GenBank/DDBJ whole genome shotgun (WGS) entry which is preliminary data.</text>
</comment>